<reference evidence="2" key="1">
    <citation type="submission" date="2020-05" db="EMBL/GenBank/DDBJ databases">
        <authorList>
            <person name="Chiriac C."/>
            <person name="Salcher M."/>
            <person name="Ghai R."/>
            <person name="Kavagutti S V."/>
        </authorList>
    </citation>
    <scope>NUCLEOTIDE SEQUENCE</scope>
</reference>
<gene>
    <name evidence="2" type="ORF">UFOPK3423_00694</name>
</gene>
<accession>A0A6J7DI74</accession>
<protein>
    <submittedName>
        <fullName evidence="2">Unannotated protein</fullName>
    </submittedName>
</protein>
<feature type="region of interest" description="Disordered" evidence="1">
    <location>
        <begin position="133"/>
        <end position="168"/>
    </location>
</feature>
<dbReference type="EMBL" id="CAFBLQ010000058">
    <property type="protein sequence ID" value="CAB4870131.1"/>
    <property type="molecule type" value="Genomic_DNA"/>
</dbReference>
<dbReference type="AlphaFoldDB" id="A0A6J7DI74"/>
<evidence type="ECO:0000313" key="2">
    <source>
        <dbReference type="EMBL" id="CAB4870131.1"/>
    </source>
</evidence>
<proteinExistence type="predicted"/>
<organism evidence="2">
    <name type="scientific">freshwater metagenome</name>
    <dbReference type="NCBI Taxonomy" id="449393"/>
    <lineage>
        <taxon>unclassified sequences</taxon>
        <taxon>metagenomes</taxon>
        <taxon>ecological metagenomes</taxon>
    </lineage>
</organism>
<feature type="compositionally biased region" description="Basic and acidic residues" evidence="1">
    <location>
        <begin position="9"/>
        <end position="22"/>
    </location>
</feature>
<feature type="region of interest" description="Disordered" evidence="1">
    <location>
        <begin position="1"/>
        <end position="31"/>
    </location>
</feature>
<evidence type="ECO:0000256" key="1">
    <source>
        <dbReference type="SAM" id="MobiDB-lite"/>
    </source>
</evidence>
<feature type="compositionally biased region" description="Basic and acidic residues" evidence="1">
    <location>
        <begin position="135"/>
        <end position="146"/>
    </location>
</feature>
<name>A0A6J7DI74_9ZZZZ</name>
<sequence>MDQPGGVGRIERIGDLPDEGHRPGGSQPLPALQQRAQVDPIDEPHHEVEDVVLFAGVMDIDHVRVMQARGQACLALEALAEFGVVRQLRGDDLHGDPAPECQMGGLVDHAHAALRYEPVKTASAENVAGAWSVRRGHDGTGDDRRPRLLGGQVPPDAHHGGRPRRLFA</sequence>